<evidence type="ECO:0000256" key="8">
    <source>
        <dbReference type="ARBA" id="ARBA00022909"/>
    </source>
</evidence>
<keyword evidence="8" id="KW-0289">Folate biosynthesis</keyword>
<dbReference type="NCBIfam" id="TIGR01496">
    <property type="entry name" value="DHPS"/>
    <property type="match status" value="1"/>
</dbReference>
<dbReference type="InterPro" id="IPR000489">
    <property type="entry name" value="Pterin-binding_dom"/>
</dbReference>
<dbReference type="RefSeq" id="WP_194448181.1">
    <property type="nucleotide sequence ID" value="NZ_CP063849.1"/>
</dbReference>
<dbReference type="InterPro" id="IPR011005">
    <property type="entry name" value="Dihydropteroate_synth-like_sf"/>
</dbReference>
<keyword evidence="7" id="KW-0460">Magnesium</keyword>
<evidence type="ECO:0000256" key="5">
    <source>
        <dbReference type="ARBA" id="ARBA00022679"/>
    </source>
</evidence>
<dbReference type="InterPro" id="IPR006390">
    <property type="entry name" value="DHP_synth_dom"/>
</dbReference>
<dbReference type="PANTHER" id="PTHR20941:SF1">
    <property type="entry name" value="FOLIC ACID SYNTHESIS PROTEIN FOL1"/>
    <property type="match status" value="1"/>
</dbReference>
<dbReference type="GO" id="GO:0046654">
    <property type="term" value="P:tetrahydrofolate biosynthetic process"/>
    <property type="evidence" value="ECO:0007669"/>
    <property type="project" value="TreeGrafter"/>
</dbReference>
<evidence type="ECO:0000256" key="6">
    <source>
        <dbReference type="ARBA" id="ARBA00022723"/>
    </source>
</evidence>
<dbReference type="EMBL" id="CP063849">
    <property type="protein sequence ID" value="QOY86512.1"/>
    <property type="molecule type" value="Genomic_DNA"/>
</dbReference>
<organism evidence="10 11">
    <name type="scientific">Paludibaculum fermentans</name>
    <dbReference type="NCBI Taxonomy" id="1473598"/>
    <lineage>
        <taxon>Bacteria</taxon>
        <taxon>Pseudomonadati</taxon>
        <taxon>Acidobacteriota</taxon>
        <taxon>Terriglobia</taxon>
        <taxon>Bryobacterales</taxon>
        <taxon>Bryobacteraceae</taxon>
        <taxon>Paludibaculum</taxon>
    </lineage>
</organism>
<keyword evidence="5 10" id="KW-0808">Transferase</keyword>
<reference evidence="10 11" key="1">
    <citation type="submission" date="2020-10" db="EMBL/GenBank/DDBJ databases">
        <title>Complete genome sequence of Paludibaculum fermentans P105T, a facultatively anaerobic acidobacterium capable of dissimilatory Fe(III) reduction.</title>
        <authorList>
            <person name="Dedysh S.N."/>
            <person name="Beletsky A.V."/>
            <person name="Kulichevskaya I.S."/>
            <person name="Mardanov A.V."/>
            <person name="Ravin N.V."/>
        </authorList>
    </citation>
    <scope>NUCLEOTIDE SEQUENCE [LARGE SCALE GENOMIC DNA]</scope>
    <source>
        <strain evidence="10 11">P105</strain>
    </source>
</reference>
<dbReference type="SUPFAM" id="SSF51717">
    <property type="entry name" value="Dihydropteroate synthetase-like"/>
    <property type="match status" value="1"/>
</dbReference>
<dbReference type="Gene3D" id="3.20.20.20">
    <property type="entry name" value="Dihydropteroate synthase-like"/>
    <property type="match status" value="1"/>
</dbReference>
<accession>A0A7S7SI13</accession>
<comment type="cofactor">
    <cofactor evidence="2">
        <name>Mg(2+)</name>
        <dbReference type="ChEBI" id="CHEBI:18420"/>
    </cofactor>
</comment>
<dbReference type="GO" id="GO:0046872">
    <property type="term" value="F:metal ion binding"/>
    <property type="evidence" value="ECO:0007669"/>
    <property type="project" value="UniProtKB-KW"/>
</dbReference>
<keyword evidence="11" id="KW-1185">Reference proteome</keyword>
<evidence type="ECO:0000313" key="10">
    <source>
        <dbReference type="EMBL" id="QOY86512.1"/>
    </source>
</evidence>
<evidence type="ECO:0000256" key="2">
    <source>
        <dbReference type="ARBA" id="ARBA00001946"/>
    </source>
</evidence>
<dbReference type="EC" id="2.5.1.15" evidence="4"/>
<feature type="domain" description="Pterin-binding" evidence="9">
    <location>
        <begin position="21"/>
        <end position="271"/>
    </location>
</feature>
<keyword evidence="6" id="KW-0479">Metal-binding</keyword>
<dbReference type="AlphaFoldDB" id="A0A7S7SI13"/>
<comment type="pathway">
    <text evidence="3">Cofactor biosynthesis; tetrahydrofolate biosynthesis; 7,8-dihydrofolate from 2-amino-4-hydroxy-6-hydroxymethyl-7,8-dihydropteridine diphosphate and 4-aminobenzoate: step 1/2.</text>
</comment>
<dbReference type="InterPro" id="IPR045031">
    <property type="entry name" value="DHP_synth-like"/>
</dbReference>
<evidence type="ECO:0000256" key="3">
    <source>
        <dbReference type="ARBA" id="ARBA00004763"/>
    </source>
</evidence>
<dbReference type="Proteomes" id="UP000593892">
    <property type="component" value="Chromosome"/>
</dbReference>
<proteinExistence type="predicted"/>
<dbReference type="PANTHER" id="PTHR20941">
    <property type="entry name" value="FOLATE SYNTHESIS PROTEINS"/>
    <property type="match status" value="1"/>
</dbReference>
<dbReference type="Pfam" id="PF00809">
    <property type="entry name" value="Pterin_bind"/>
    <property type="match status" value="1"/>
</dbReference>
<evidence type="ECO:0000256" key="4">
    <source>
        <dbReference type="ARBA" id="ARBA00012458"/>
    </source>
</evidence>
<evidence type="ECO:0000313" key="11">
    <source>
        <dbReference type="Proteomes" id="UP000593892"/>
    </source>
</evidence>
<gene>
    <name evidence="10" type="primary">folP</name>
    <name evidence="10" type="ORF">IRI77_27475</name>
</gene>
<name>A0A7S7SI13_PALFE</name>
<comment type="catalytic activity">
    <reaction evidence="1">
        <text>(7,8-dihydropterin-6-yl)methyl diphosphate + 4-aminobenzoate = 7,8-dihydropteroate + diphosphate</text>
        <dbReference type="Rhea" id="RHEA:19949"/>
        <dbReference type="ChEBI" id="CHEBI:17836"/>
        <dbReference type="ChEBI" id="CHEBI:17839"/>
        <dbReference type="ChEBI" id="CHEBI:33019"/>
        <dbReference type="ChEBI" id="CHEBI:72950"/>
        <dbReference type="EC" id="2.5.1.15"/>
    </reaction>
</comment>
<evidence type="ECO:0000256" key="1">
    <source>
        <dbReference type="ARBA" id="ARBA00000012"/>
    </source>
</evidence>
<dbReference type="GO" id="GO:0046656">
    <property type="term" value="P:folic acid biosynthetic process"/>
    <property type="evidence" value="ECO:0007669"/>
    <property type="project" value="UniProtKB-KW"/>
</dbReference>
<protein>
    <recommendedName>
        <fullName evidence="4">dihydropteroate synthase</fullName>
        <ecNumber evidence="4">2.5.1.15</ecNumber>
    </recommendedName>
</protein>
<sequence>MSRKRVDWKIKNEVLHLGERTLIVGAMNVAPDSPVDGGRYEDPDRAFVQAVQMADSGADIIEIAAESFHSGSKRISEAEELRRLIPILKRVRGKVSPLICVETYKPAVAEKAIEHGAVIIKDPTGLTLDQELAKIVMQHDVGFILQHTRGTPDTWPKQPSMKGAVGMVMAELNAALNRAGRMGVERTRLALDIGLGMGKRKETNSELITGLGEFHEMRLPVEVSPEGHPFNAAITLEPSLGTTIAAVTMAVLRGAHLVRVYNVEAIRPAILVADQALIG</sequence>
<dbReference type="GO" id="GO:0004156">
    <property type="term" value="F:dihydropteroate synthase activity"/>
    <property type="evidence" value="ECO:0007669"/>
    <property type="project" value="UniProtKB-EC"/>
</dbReference>
<evidence type="ECO:0000256" key="7">
    <source>
        <dbReference type="ARBA" id="ARBA00022842"/>
    </source>
</evidence>
<evidence type="ECO:0000259" key="9">
    <source>
        <dbReference type="PROSITE" id="PS50972"/>
    </source>
</evidence>
<dbReference type="PROSITE" id="PS50972">
    <property type="entry name" value="PTERIN_BINDING"/>
    <property type="match status" value="1"/>
</dbReference>
<dbReference type="KEGG" id="pfer:IRI77_27475"/>